<name>A0A8S9PPG2_BRACR</name>
<dbReference type="Pfam" id="PF12056">
    <property type="entry name" value="DUF3537"/>
    <property type="match status" value="1"/>
</dbReference>
<evidence type="ECO:0000313" key="1">
    <source>
        <dbReference type="EMBL" id="KAF3523084.1"/>
    </source>
</evidence>
<evidence type="ECO:0000313" key="2">
    <source>
        <dbReference type="Proteomes" id="UP000712600"/>
    </source>
</evidence>
<comment type="caution">
    <text evidence="1">The sequence shown here is derived from an EMBL/GenBank/DDBJ whole genome shotgun (WGS) entry which is preliminary data.</text>
</comment>
<dbReference type="Proteomes" id="UP000712600">
    <property type="component" value="Unassembled WGS sequence"/>
</dbReference>
<dbReference type="AlphaFoldDB" id="A0A8S9PPG2"/>
<sequence length="187" mass="20367">MKPLKGASSALLLGRLSVSGTRKTMNITSEFNNVIITILENSVTALLILLRSASKITHKAQAVTCLAAKWHVCATLESFEIADGETPTLVARNSHSNKGNDVITLTESDSDDYGDEEDDLDNNNIIPAYAFSTISFQKRQALVSYFENNRAGITVYGFTLDRGTLHTIFGLELSLVLWLLGKTIGIS</sequence>
<dbReference type="EMBL" id="QGKX02001347">
    <property type="protein sequence ID" value="KAF3523084.1"/>
    <property type="molecule type" value="Genomic_DNA"/>
</dbReference>
<organism evidence="1 2">
    <name type="scientific">Brassica cretica</name>
    <name type="common">Mustard</name>
    <dbReference type="NCBI Taxonomy" id="69181"/>
    <lineage>
        <taxon>Eukaryota</taxon>
        <taxon>Viridiplantae</taxon>
        <taxon>Streptophyta</taxon>
        <taxon>Embryophyta</taxon>
        <taxon>Tracheophyta</taxon>
        <taxon>Spermatophyta</taxon>
        <taxon>Magnoliopsida</taxon>
        <taxon>eudicotyledons</taxon>
        <taxon>Gunneridae</taxon>
        <taxon>Pentapetalae</taxon>
        <taxon>rosids</taxon>
        <taxon>malvids</taxon>
        <taxon>Brassicales</taxon>
        <taxon>Brassicaceae</taxon>
        <taxon>Brassiceae</taxon>
        <taxon>Brassica</taxon>
    </lineage>
</organism>
<proteinExistence type="predicted"/>
<dbReference type="InterPro" id="IPR021924">
    <property type="entry name" value="DUF3537"/>
</dbReference>
<gene>
    <name evidence="1" type="ORF">F2Q69_00046683</name>
</gene>
<dbReference type="PANTHER" id="PTHR31963">
    <property type="entry name" value="RAS GUANINE NUCLEOTIDE EXCHANGE FACTOR K"/>
    <property type="match status" value="1"/>
</dbReference>
<protein>
    <submittedName>
        <fullName evidence="1">Uncharacterized protein</fullName>
    </submittedName>
</protein>
<dbReference type="PANTHER" id="PTHR31963:SF14">
    <property type="entry name" value="EXTRACELLULAR LIGAND-GATED ION CHANNEL PROTEIN (DUF3537)"/>
    <property type="match status" value="1"/>
</dbReference>
<reference evidence="1" key="1">
    <citation type="submission" date="2019-12" db="EMBL/GenBank/DDBJ databases">
        <title>Genome sequencing and annotation of Brassica cretica.</title>
        <authorList>
            <person name="Studholme D.J."/>
            <person name="Sarris P."/>
        </authorList>
    </citation>
    <scope>NUCLEOTIDE SEQUENCE</scope>
    <source>
        <strain evidence="1">PFS-109/04</strain>
        <tissue evidence="1">Leaf</tissue>
    </source>
</reference>
<accession>A0A8S9PPG2</accession>